<name>A0A437QDX0_9GAMM</name>
<feature type="region of interest" description="Disordered" evidence="1">
    <location>
        <begin position="1"/>
        <end position="74"/>
    </location>
</feature>
<comment type="caution">
    <text evidence="2">The sequence shown here is derived from an EMBL/GenBank/DDBJ whole genome shotgun (WGS) entry which is preliminary data.</text>
</comment>
<feature type="compositionally biased region" description="Low complexity" evidence="1">
    <location>
        <begin position="36"/>
        <end position="52"/>
    </location>
</feature>
<evidence type="ECO:0000313" key="3">
    <source>
        <dbReference type="Proteomes" id="UP000282818"/>
    </source>
</evidence>
<accession>A0A437QDX0</accession>
<evidence type="ECO:0000256" key="1">
    <source>
        <dbReference type="SAM" id="MobiDB-lite"/>
    </source>
</evidence>
<proteinExistence type="predicted"/>
<dbReference type="AlphaFoldDB" id="A0A437QDX0"/>
<dbReference type="EMBL" id="SACQ01000001">
    <property type="protein sequence ID" value="RVU32724.1"/>
    <property type="molecule type" value="Genomic_DNA"/>
</dbReference>
<organism evidence="2 3">
    <name type="scientific">Neptunomonas marina</name>
    <dbReference type="NCBI Taxonomy" id="1815562"/>
    <lineage>
        <taxon>Bacteria</taxon>
        <taxon>Pseudomonadati</taxon>
        <taxon>Pseudomonadota</taxon>
        <taxon>Gammaproteobacteria</taxon>
        <taxon>Oceanospirillales</taxon>
        <taxon>Oceanospirillaceae</taxon>
        <taxon>Neptunomonas</taxon>
    </lineage>
</organism>
<gene>
    <name evidence="2" type="ORF">EOE65_03450</name>
</gene>
<feature type="compositionally biased region" description="Basic and acidic residues" evidence="1">
    <location>
        <begin position="63"/>
        <end position="74"/>
    </location>
</feature>
<dbReference type="RefSeq" id="WP_127692892.1">
    <property type="nucleotide sequence ID" value="NZ_SACQ01000001.1"/>
</dbReference>
<keyword evidence="3" id="KW-1185">Reference proteome</keyword>
<feature type="compositionally biased region" description="Polar residues" evidence="1">
    <location>
        <begin position="252"/>
        <end position="263"/>
    </location>
</feature>
<feature type="compositionally biased region" description="Gly residues" evidence="1">
    <location>
        <begin position="1"/>
        <end position="10"/>
    </location>
</feature>
<protein>
    <submittedName>
        <fullName evidence="2">Uncharacterized protein</fullName>
    </submittedName>
</protein>
<sequence>MDGDGFGFGPGDADAGLGPGQGTGFGTQNDGVSNDASDNAGIDAATAALGAPAPAPSPTSQRESARRGVEVGRRSSMDTMSAYDMNREMDAYSALASGNLEQATNAAQGLSSAQIEASDILGAGVDAYGKTNASMLGKVGQFALGLTGPFGALANSALNNMKEREAREAFGISRSNTQLAKDIGKDALANIALGKVGSLVGGLAGRGVASITGNNVIGQGVGLLASRATKGAIKGAFNGDIEVTNKDISTNDNADSGLLSSAISKPPSDTRRDPYQMQSAAPDTRLANFTTGFDEAEQALRTV</sequence>
<evidence type="ECO:0000313" key="2">
    <source>
        <dbReference type="EMBL" id="RVU32724.1"/>
    </source>
</evidence>
<reference evidence="2 3" key="1">
    <citation type="submission" date="2019-01" db="EMBL/GenBank/DDBJ databases">
        <authorList>
            <person name="Chen W.-M."/>
        </authorList>
    </citation>
    <scope>NUCLEOTIDE SEQUENCE [LARGE SCALE GENOMIC DNA]</scope>
    <source>
        <strain evidence="2 3">HPM-16</strain>
    </source>
</reference>
<dbReference type="Proteomes" id="UP000282818">
    <property type="component" value="Unassembled WGS sequence"/>
</dbReference>
<feature type="region of interest" description="Disordered" evidence="1">
    <location>
        <begin position="252"/>
        <end position="282"/>
    </location>
</feature>